<evidence type="ECO:0000256" key="1">
    <source>
        <dbReference type="SAM" id="Coils"/>
    </source>
</evidence>
<dbReference type="Gene3D" id="1.20.58.430">
    <property type="entry name" value="Type IV secretion system, VirB5-domain"/>
    <property type="match status" value="1"/>
</dbReference>
<evidence type="ECO:0000313" key="3">
    <source>
        <dbReference type="EMBL" id="ARR02875.1"/>
    </source>
</evidence>
<sequence length="253" mass="28462">MRKIAISLATAIMVSTSNLNAGIPVVDGVANTLAQLQLTNMITEYAQTAIRYAEQLNTWKQETIDRAKEYYAKTGIKDAVKNFEDAYDLYQDISGEIVDIVETAQSFGKLEFSEEAIGVAKEVFGSDTCKAGKLADKVSDEKLQYQCLKAHAGTFERIRILTASVKDIEKDIEELNRLSQKLKNSTDIKETADIANAIKVTQSRIQEKQKYTKIGLDLITENEKIEKERFEKAKREAMVTPSIDATKLNFRYQ</sequence>
<dbReference type="InterPro" id="IPR023220">
    <property type="entry name" value="T4SS_VirB5-domain"/>
</dbReference>
<dbReference type="EMBL" id="CP018791">
    <property type="protein sequence ID" value="ARR02875.1"/>
    <property type="molecule type" value="Genomic_DNA"/>
</dbReference>
<protein>
    <submittedName>
        <fullName evidence="3">Type IV secretion system protein VirB5</fullName>
    </submittedName>
</protein>
<name>A0A1X9T2Z5_9BACT</name>
<dbReference type="Pfam" id="PF07996">
    <property type="entry name" value="T4SS"/>
    <property type="match status" value="1"/>
</dbReference>
<reference evidence="3 4" key="1">
    <citation type="journal article" date="2017" name="Genome Biol. Evol.">
        <title>Comparative Genomic Analysis Identifies a Campylobacter Clade Deficient in Selenium Metabolism.</title>
        <authorList>
            <person name="Miller W.G."/>
            <person name="Yee E."/>
            <person name="Lopes B.S."/>
            <person name="Chapman M.H."/>
            <person name="Huynh S."/>
            <person name="Bono J.L."/>
            <person name="Parker C.T."/>
            <person name="Strachan N.J.C."/>
            <person name="Forbes K.J."/>
        </authorList>
    </citation>
    <scope>NUCLEOTIDE SEQUENCE [LARGE SCALE GENOMIC DNA]</scope>
    <source>
        <strain evidence="3 4">RM8964</strain>
    </source>
</reference>
<dbReference type="RefSeq" id="WP_192940488.1">
    <property type="nucleotide sequence ID" value="NZ_CP018791.1"/>
</dbReference>
<dbReference type="AlphaFoldDB" id="A0A1X9T2Z5"/>
<proteinExistence type="predicted"/>
<feature type="signal peptide" evidence="2">
    <location>
        <begin position="1"/>
        <end position="21"/>
    </location>
</feature>
<feature type="chain" id="PRO_5012553098" evidence="2">
    <location>
        <begin position="22"/>
        <end position="253"/>
    </location>
</feature>
<dbReference type="InterPro" id="IPR014158">
    <property type="entry name" value="T4SS_VirB5"/>
</dbReference>
<gene>
    <name evidence="3" type="ORF">CVIC8964_1496</name>
</gene>
<dbReference type="SUPFAM" id="SSF101082">
    <property type="entry name" value="Typo IV secretion system protein TraC"/>
    <property type="match status" value="1"/>
</dbReference>
<dbReference type="STRING" id="1660074.CVIC8964_1496"/>
<dbReference type="Proteomes" id="UP000194265">
    <property type="component" value="Chromosome"/>
</dbReference>
<keyword evidence="2" id="KW-0732">Signal</keyword>
<keyword evidence="1" id="KW-0175">Coiled coil</keyword>
<evidence type="ECO:0000256" key="2">
    <source>
        <dbReference type="SAM" id="SignalP"/>
    </source>
</evidence>
<accession>A0A1X9T2Z5</accession>
<organism evidence="3 4">
    <name type="scientific">Campylobacter vicugnae</name>
    <dbReference type="NCBI Taxonomy" id="1660076"/>
    <lineage>
        <taxon>Bacteria</taxon>
        <taxon>Pseudomonadati</taxon>
        <taxon>Campylobacterota</taxon>
        <taxon>Epsilonproteobacteria</taxon>
        <taxon>Campylobacterales</taxon>
        <taxon>Campylobacteraceae</taxon>
        <taxon>Campylobacter</taxon>
    </lineage>
</organism>
<feature type="coiled-coil region" evidence="1">
    <location>
        <begin position="158"/>
        <end position="188"/>
    </location>
</feature>
<evidence type="ECO:0000313" key="4">
    <source>
        <dbReference type="Proteomes" id="UP000194265"/>
    </source>
</evidence>